<feature type="chain" id="PRO_5046916223" evidence="1">
    <location>
        <begin position="20"/>
        <end position="201"/>
    </location>
</feature>
<evidence type="ECO:0000313" key="4">
    <source>
        <dbReference type="Proteomes" id="UP000248584"/>
    </source>
</evidence>
<feature type="signal peptide" evidence="1">
    <location>
        <begin position="1"/>
        <end position="19"/>
    </location>
</feature>
<feature type="domain" description="Outer membrane protein beta-barrel" evidence="2">
    <location>
        <begin position="19"/>
        <end position="172"/>
    </location>
</feature>
<dbReference type="InterPro" id="IPR025665">
    <property type="entry name" value="Beta-barrel_OMP_2"/>
</dbReference>
<reference evidence="3 4" key="1">
    <citation type="submission" date="2018-06" db="EMBL/GenBank/DDBJ databases">
        <title>Genomic Encyclopedia of Archaeal and Bacterial Type Strains, Phase II (KMG-II): from individual species to whole genera.</title>
        <authorList>
            <person name="Goeker M."/>
        </authorList>
    </citation>
    <scope>NUCLEOTIDE SEQUENCE [LARGE SCALE GENOMIC DNA]</scope>
    <source>
        <strain evidence="3 4">DSM 17205</strain>
    </source>
</reference>
<accession>A0ABX5PVC3</accession>
<evidence type="ECO:0000256" key="1">
    <source>
        <dbReference type="SAM" id="SignalP"/>
    </source>
</evidence>
<evidence type="ECO:0000313" key="3">
    <source>
        <dbReference type="EMBL" id="PZX38147.1"/>
    </source>
</evidence>
<keyword evidence="4" id="KW-1185">Reference proteome</keyword>
<evidence type="ECO:0000259" key="2">
    <source>
        <dbReference type="Pfam" id="PF13568"/>
    </source>
</evidence>
<name>A0ABX5PVC3_9FLAO</name>
<proteinExistence type="predicted"/>
<sequence length="201" mass="22948">MKKLLLISLVFAFVIQASAQLEYGVTAGINSSRFSNEFETINGSYFNLNDPGISLGGYANYSINETISLYGKFQYIQIGDRKNDDRRDRVSIDNVDYRLSYLSIPLNVKFFNKFYVFLGPQVNVLLDYKTNNYDFGDPESALDLGANLGFGYDFGRIRVESFFYQGFTNLFEFGPAFRGDSGLNVRNTYINFNVSYSIFEE</sequence>
<comment type="caution">
    <text evidence="3">The sequence shown here is derived from an EMBL/GenBank/DDBJ whole genome shotgun (WGS) entry which is preliminary data.</text>
</comment>
<dbReference type="RefSeq" id="WP_015363893.1">
    <property type="nucleotide sequence ID" value="NZ_QKZR01000005.1"/>
</dbReference>
<dbReference type="EMBL" id="QKZR01000005">
    <property type="protein sequence ID" value="PZX38147.1"/>
    <property type="molecule type" value="Genomic_DNA"/>
</dbReference>
<dbReference type="Pfam" id="PF13568">
    <property type="entry name" value="OMP_b-brl_2"/>
    <property type="match status" value="1"/>
</dbReference>
<organism evidence="3 4">
    <name type="scientific">Nonlabens dokdonensis</name>
    <dbReference type="NCBI Taxonomy" id="328515"/>
    <lineage>
        <taxon>Bacteria</taxon>
        <taxon>Pseudomonadati</taxon>
        <taxon>Bacteroidota</taxon>
        <taxon>Flavobacteriia</taxon>
        <taxon>Flavobacteriales</taxon>
        <taxon>Flavobacteriaceae</taxon>
        <taxon>Nonlabens</taxon>
    </lineage>
</organism>
<keyword evidence="1" id="KW-0732">Signal</keyword>
<dbReference type="Proteomes" id="UP000248584">
    <property type="component" value="Unassembled WGS sequence"/>
</dbReference>
<protein>
    <submittedName>
        <fullName evidence="3">Outer membrane protein with beta-barrel domain</fullName>
    </submittedName>
</protein>
<gene>
    <name evidence="3" type="ORF">LX97_02728</name>
</gene>